<dbReference type="CDD" id="cd08152">
    <property type="entry name" value="y4iL_like"/>
    <property type="match status" value="1"/>
</dbReference>
<dbReference type="AlphaFoldDB" id="A0A172WL51"/>
<organism evidence="1 2">
    <name type="scientific">Stutzerimonas stutzeri</name>
    <name type="common">Pseudomonas stutzeri</name>
    <dbReference type="NCBI Taxonomy" id="316"/>
    <lineage>
        <taxon>Bacteria</taxon>
        <taxon>Pseudomonadati</taxon>
        <taxon>Pseudomonadota</taxon>
        <taxon>Gammaproteobacteria</taxon>
        <taxon>Pseudomonadales</taxon>
        <taxon>Pseudomonadaceae</taxon>
        <taxon>Stutzerimonas</taxon>
    </lineage>
</organism>
<dbReference type="SUPFAM" id="SSF56634">
    <property type="entry name" value="Heme-dependent catalase-like"/>
    <property type="match status" value="1"/>
</dbReference>
<accession>A0A172WL51</accession>
<dbReference type="eggNOG" id="COG0753">
    <property type="taxonomic scope" value="Bacteria"/>
</dbReference>
<evidence type="ECO:0000313" key="2">
    <source>
        <dbReference type="Proteomes" id="UP000077787"/>
    </source>
</evidence>
<sequence>MTDRLTVTPLPFDPAFEQVPDDEAETISGLIQAMREITETTFADSGHAVRSVHAKSHGLLQGEIEILPDLPPELAQGAFAKPGKMPVVMRYSTNPGDILDDKVSTPRGLAIKLIGVEGERLPNADGQVTQDFVMVNAPAFLAPTPKDFLKSVKLIAKTTDRAPRAKQTLSAALRGAESLVEKAGGESATLKGMGGHPTTNLLGETYYSVVPLLYGRYFAKLSVVPVSPELKALTDQNVDLKDKPNGLREAINDHFAQHGGTWELRVQLATDIEKMPIEDASVVWPEDASSYVTVARINVRPQSAWSEARAAVVDDQMSFSPWHGLAAHRPLGGIMRSRKPAYEMSSEFRARHNGCPMHEPKTLDRLPS</sequence>
<dbReference type="EMBL" id="CP015641">
    <property type="protein sequence ID" value="ANF24191.1"/>
    <property type="molecule type" value="Genomic_DNA"/>
</dbReference>
<dbReference type="GO" id="GO:0004096">
    <property type="term" value="F:catalase activity"/>
    <property type="evidence" value="ECO:0007669"/>
    <property type="project" value="InterPro"/>
</dbReference>
<dbReference type="PANTHER" id="PTHR36195">
    <property type="entry name" value="DOMAIN PROTEIN, PUTATIVE (AFU_ORTHOLOGUE AFUA_5G01990)-RELATED-RELATED"/>
    <property type="match status" value="1"/>
</dbReference>
<dbReference type="GO" id="GO:0020037">
    <property type="term" value="F:heme binding"/>
    <property type="evidence" value="ECO:0007669"/>
    <property type="project" value="InterPro"/>
</dbReference>
<dbReference type="Proteomes" id="UP000077787">
    <property type="component" value="Chromosome"/>
</dbReference>
<dbReference type="PANTHER" id="PTHR36195:SF4">
    <property type="entry name" value="DOMAIN PROTEIN, PUTATIVE (AFU_ORTHOLOGUE AFUA_5G01990)-RELATED"/>
    <property type="match status" value="1"/>
</dbReference>
<gene>
    <name evidence="1" type="ORF">PS273GM_03025</name>
</gene>
<dbReference type="InterPro" id="IPR018028">
    <property type="entry name" value="Catalase"/>
</dbReference>
<reference evidence="1 2" key="1">
    <citation type="submission" date="2016-05" db="EMBL/GenBank/DDBJ databases">
        <title>Genome sequence of Pseudomonas stutzeri 273 and identification of the exopolysaccharide biosynthesis locus.</title>
        <authorList>
            <person name="Wu S."/>
            <person name="Sun C."/>
        </authorList>
    </citation>
    <scope>NUCLEOTIDE SEQUENCE [LARGE SCALE GENOMIC DNA]</scope>
    <source>
        <strain evidence="1 2">273</strain>
    </source>
</reference>
<dbReference type="GO" id="GO:0006979">
    <property type="term" value="P:response to oxidative stress"/>
    <property type="evidence" value="ECO:0007669"/>
    <property type="project" value="InterPro"/>
</dbReference>
<name>A0A172WL51_STUST</name>
<dbReference type="RefSeq" id="WP_064480546.1">
    <property type="nucleotide sequence ID" value="NZ_CP015641.1"/>
</dbReference>
<dbReference type="Gene3D" id="2.40.180.10">
    <property type="entry name" value="Catalase core domain"/>
    <property type="match status" value="1"/>
</dbReference>
<evidence type="ECO:0000313" key="1">
    <source>
        <dbReference type="EMBL" id="ANF24191.1"/>
    </source>
</evidence>
<protein>
    <submittedName>
        <fullName evidence="1">Catalase</fullName>
    </submittedName>
</protein>
<dbReference type="InterPro" id="IPR020835">
    <property type="entry name" value="Catalase_sf"/>
</dbReference>
<dbReference type="OrthoDB" id="336698at2"/>
<dbReference type="PROSITE" id="PS51402">
    <property type="entry name" value="CATALASE_3"/>
    <property type="match status" value="1"/>
</dbReference>
<proteinExistence type="predicted"/>